<dbReference type="InParanoid" id="E9G0S2"/>
<dbReference type="HOGENOM" id="CLU_087485_1_0_1"/>
<proteinExistence type="predicted"/>
<feature type="transmembrane region" description="Helical" evidence="11">
    <location>
        <begin position="192"/>
        <end position="214"/>
    </location>
</feature>
<organism evidence="12 13">
    <name type="scientific">Daphnia pulex</name>
    <name type="common">Water flea</name>
    <dbReference type="NCBI Taxonomy" id="6669"/>
    <lineage>
        <taxon>Eukaryota</taxon>
        <taxon>Metazoa</taxon>
        <taxon>Ecdysozoa</taxon>
        <taxon>Arthropoda</taxon>
        <taxon>Crustacea</taxon>
        <taxon>Branchiopoda</taxon>
        <taxon>Diplostraca</taxon>
        <taxon>Cladocera</taxon>
        <taxon>Anomopoda</taxon>
        <taxon>Daphniidae</taxon>
        <taxon>Daphnia</taxon>
    </lineage>
</organism>
<dbReference type="Pfam" id="PF09788">
    <property type="entry name" value="Tmemb_55A"/>
    <property type="match status" value="1"/>
</dbReference>
<dbReference type="STRING" id="6669.E9G0S2"/>
<evidence type="ECO:0000256" key="10">
    <source>
        <dbReference type="ARBA" id="ARBA00023228"/>
    </source>
</evidence>
<dbReference type="eggNOG" id="KOG4684">
    <property type="taxonomic scope" value="Eukaryota"/>
</dbReference>
<dbReference type="GO" id="GO:0034597">
    <property type="term" value="F:phosphatidylinositol-4,5-bisphosphate 4-phosphatase activity"/>
    <property type="evidence" value="ECO:0000318"/>
    <property type="project" value="GO_Central"/>
</dbReference>
<reference evidence="12 13" key="1">
    <citation type="journal article" date="2011" name="Science">
        <title>The ecoresponsive genome of Daphnia pulex.</title>
        <authorList>
            <person name="Colbourne J.K."/>
            <person name="Pfrender M.E."/>
            <person name="Gilbert D."/>
            <person name="Thomas W.K."/>
            <person name="Tucker A."/>
            <person name="Oakley T.H."/>
            <person name="Tokishita S."/>
            <person name="Aerts A."/>
            <person name="Arnold G.J."/>
            <person name="Basu M.K."/>
            <person name="Bauer D.J."/>
            <person name="Caceres C.E."/>
            <person name="Carmel L."/>
            <person name="Casola C."/>
            <person name="Choi J.H."/>
            <person name="Detter J.C."/>
            <person name="Dong Q."/>
            <person name="Dusheyko S."/>
            <person name="Eads B.D."/>
            <person name="Frohlich T."/>
            <person name="Geiler-Samerotte K.A."/>
            <person name="Gerlach D."/>
            <person name="Hatcher P."/>
            <person name="Jogdeo S."/>
            <person name="Krijgsveld J."/>
            <person name="Kriventseva E.V."/>
            <person name="Kultz D."/>
            <person name="Laforsch C."/>
            <person name="Lindquist E."/>
            <person name="Lopez J."/>
            <person name="Manak J.R."/>
            <person name="Muller J."/>
            <person name="Pangilinan J."/>
            <person name="Patwardhan R.P."/>
            <person name="Pitluck S."/>
            <person name="Pritham E.J."/>
            <person name="Rechtsteiner A."/>
            <person name="Rho M."/>
            <person name="Rogozin I.B."/>
            <person name="Sakarya O."/>
            <person name="Salamov A."/>
            <person name="Schaack S."/>
            <person name="Shapiro H."/>
            <person name="Shiga Y."/>
            <person name="Skalitzky C."/>
            <person name="Smith Z."/>
            <person name="Souvorov A."/>
            <person name="Sung W."/>
            <person name="Tang Z."/>
            <person name="Tsuchiya D."/>
            <person name="Tu H."/>
            <person name="Vos H."/>
            <person name="Wang M."/>
            <person name="Wolf Y.I."/>
            <person name="Yamagata H."/>
            <person name="Yamada T."/>
            <person name="Ye Y."/>
            <person name="Shaw J.R."/>
            <person name="Andrews J."/>
            <person name="Crease T.J."/>
            <person name="Tang H."/>
            <person name="Lucas S.M."/>
            <person name="Robertson H.M."/>
            <person name="Bork P."/>
            <person name="Koonin E.V."/>
            <person name="Zdobnov E.M."/>
            <person name="Grigoriev I.V."/>
            <person name="Lynch M."/>
            <person name="Boore J.L."/>
        </authorList>
    </citation>
    <scope>NUCLEOTIDE SEQUENCE [LARGE SCALE GENOMIC DNA]</scope>
</reference>
<keyword evidence="6 11" id="KW-0967">Endosome</keyword>
<evidence type="ECO:0000313" key="13">
    <source>
        <dbReference type="Proteomes" id="UP000000305"/>
    </source>
</evidence>
<evidence type="ECO:0000256" key="3">
    <source>
        <dbReference type="ARBA" id="ARBA00004155"/>
    </source>
</evidence>
<dbReference type="AlphaFoldDB" id="E9G0S2"/>
<gene>
    <name evidence="12" type="ORF">DAPPUDRAFT_235760</name>
</gene>
<evidence type="ECO:0000256" key="7">
    <source>
        <dbReference type="ARBA" id="ARBA00022801"/>
    </source>
</evidence>
<comment type="function">
    <text evidence="11">Catalyzes the hydrolysis of phosphatidylinositol-4,5-bisphosphate (PtdIns-4,5-P2) to phosphatidylinositol-4-phosphate (PtdIns-4-P).</text>
</comment>
<dbReference type="PANTHER" id="PTHR21014:SF6">
    <property type="entry name" value="PHOSPHATIDYLINOSITOL-4,5-BISPHOSPHATE 4-PHOSPHATASE"/>
    <property type="match status" value="1"/>
</dbReference>
<evidence type="ECO:0000256" key="9">
    <source>
        <dbReference type="ARBA" id="ARBA00023136"/>
    </source>
</evidence>
<dbReference type="KEGG" id="dpx:DAPPUDRAFT_235760"/>
<keyword evidence="5 11" id="KW-0812">Transmembrane</keyword>
<dbReference type="GO" id="GO:0046856">
    <property type="term" value="P:phosphatidylinositol dephosphorylation"/>
    <property type="evidence" value="ECO:0000318"/>
    <property type="project" value="GO_Central"/>
</dbReference>
<dbReference type="Proteomes" id="UP000000305">
    <property type="component" value="Unassembled WGS sequence"/>
</dbReference>
<sequence length="227" mass="24937">MHSEPSKLVRDYGSTRYVSLSSIVSTVNFPLISCTVCGSEINIFDTNDQSVFQCPKCHEGIPIRPAPAGKKYVRCPCHCLIICRESALKIVCPRSSCKRTTHLVTLKAHNAIPSTLFTCAYCSNPFRTDQPADPAGVLVRCPHFHCKNMTSIGGPKLARKWAIVFLILSTMFIALAAGVAYGAIYVEQTSKGVMYAGYVGLFLVAMILLVRSIFYWTMKVSEKQGSA</sequence>
<dbReference type="GO" id="GO:0005765">
    <property type="term" value="C:lysosomal membrane"/>
    <property type="evidence" value="ECO:0000318"/>
    <property type="project" value="GO_Central"/>
</dbReference>
<dbReference type="GO" id="GO:0030670">
    <property type="term" value="C:phagocytic vesicle membrane"/>
    <property type="evidence" value="ECO:0000318"/>
    <property type="project" value="GO_Central"/>
</dbReference>
<keyword evidence="10 11" id="KW-0458">Lysosome</keyword>
<dbReference type="OrthoDB" id="6367581at2759"/>
<dbReference type="EMBL" id="GL732528">
    <property type="protein sequence ID" value="EFX87355.1"/>
    <property type="molecule type" value="Genomic_DNA"/>
</dbReference>
<dbReference type="PANTHER" id="PTHR21014">
    <property type="entry name" value="PHOSPHATIDYLINOSITOL-4,5-BISPHOSPHATE 4-PHOSPHATASE"/>
    <property type="match status" value="1"/>
</dbReference>
<evidence type="ECO:0000256" key="2">
    <source>
        <dbReference type="ARBA" id="ARBA00004107"/>
    </source>
</evidence>
<keyword evidence="9 11" id="KW-0472">Membrane</keyword>
<keyword evidence="7 11" id="KW-0378">Hydrolase</keyword>
<evidence type="ECO:0000256" key="4">
    <source>
        <dbReference type="ARBA" id="ARBA00012936"/>
    </source>
</evidence>
<dbReference type="EC" id="3.1.3.78" evidence="4 11"/>
<evidence type="ECO:0000256" key="8">
    <source>
        <dbReference type="ARBA" id="ARBA00022989"/>
    </source>
</evidence>
<keyword evidence="8 11" id="KW-1133">Transmembrane helix</keyword>
<evidence type="ECO:0000256" key="6">
    <source>
        <dbReference type="ARBA" id="ARBA00022753"/>
    </source>
</evidence>
<evidence type="ECO:0000313" key="12">
    <source>
        <dbReference type="EMBL" id="EFX87355.1"/>
    </source>
</evidence>
<dbReference type="PhylomeDB" id="E9G0S2"/>
<comment type="catalytic activity">
    <reaction evidence="1 11">
        <text>a 1,2-diacyl-sn-glycero-3-phospho-(1D-myo-inositol-4,5-bisphosphate) + H2O = a 1,2-diacyl-sn-glycero-3-phospho-(1D-myo-inositol-5-phosphate) + phosphate</text>
        <dbReference type="Rhea" id="RHEA:25674"/>
        <dbReference type="ChEBI" id="CHEBI:15377"/>
        <dbReference type="ChEBI" id="CHEBI:43474"/>
        <dbReference type="ChEBI" id="CHEBI:57795"/>
        <dbReference type="ChEBI" id="CHEBI:58456"/>
        <dbReference type="EC" id="3.1.3.78"/>
    </reaction>
</comment>
<dbReference type="GO" id="GO:0005886">
    <property type="term" value="C:plasma membrane"/>
    <property type="evidence" value="ECO:0000318"/>
    <property type="project" value="GO_Central"/>
</dbReference>
<accession>E9G0S2</accession>
<evidence type="ECO:0000256" key="5">
    <source>
        <dbReference type="ARBA" id="ARBA00022692"/>
    </source>
</evidence>
<protein>
    <recommendedName>
        <fullName evidence="4 11">Phosphatidylinositol-4,5-bisphosphate 4-phosphatase</fullName>
        <ecNumber evidence="4 11">3.1.3.78</ecNumber>
    </recommendedName>
</protein>
<dbReference type="GO" id="GO:0031902">
    <property type="term" value="C:late endosome membrane"/>
    <property type="evidence" value="ECO:0000318"/>
    <property type="project" value="GO_Central"/>
</dbReference>
<dbReference type="OMA" id="CAYITIA"/>
<name>E9G0S2_DAPPU</name>
<evidence type="ECO:0000256" key="1">
    <source>
        <dbReference type="ARBA" id="ARBA00001261"/>
    </source>
</evidence>
<evidence type="ECO:0000256" key="11">
    <source>
        <dbReference type="RuleBase" id="RU365008"/>
    </source>
</evidence>
<feature type="transmembrane region" description="Helical" evidence="11">
    <location>
        <begin position="161"/>
        <end position="186"/>
    </location>
</feature>
<keyword evidence="13" id="KW-1185">Reference proteome</keyword>
<dbReference type="InterPro" id="IPR019178">
    <property type="entry name" value="PtdIns-P2-Ptase"/>
</dbReference>
<comment type="subcellular location">
    <subcellularLocation>
        <location evidence="2 11">Late endosome membrane</location>
        <topology evidence="2 11">Multi-pass membrane protein</topology>
    </subcellularLocation>
    <subcellularLocation>
        <location evidence="3 11">Lysosome membrane</location>
        <topology evidence="3 11">Multi-pass membrane protein</topology>
    </subcellularLocation>
</comment>